<evidence type="ECO:0000256" key="1">
    <source>
        <dbReference type="ARBA" id="ARBA00022468"/>
    </source>
</evidence>
<dbReference type="PANTHER" id="PTHR24113:SF12">
    <property type="entry name" value="RAN GTPASE-ACTIVATING PROTEIN 1"/>
    <property type="match status" value="1"/>
</dbReference>
<evidence type="ECO:0008006" key="6">
    <source>
        <dbReference type="Google" id="ProtNLM"/>
    </source>
</evidence>
<dbReference type="Proteomes" id="UP001295423">
    <property type="component" value="Unassembled WGS sequence"/>
</dbReference>
<reference evidence="4" key="1">
    <citation type="submission" date="2023-08" db="EMBL/GenBank/DDBJ databases">
        <authorList>
            <person name="Audoor S."/>
            <person name="Bilcke G."/>
        </authorList>
    </citation>
    <scope>NUCLEOTIDE SEQUENCE</scope>
</reference>
<dbReference type="GO" id="GO:0048471">
    <property type="term" value="C:perinuclear region of cytoplasm"/>
    <property type="evidence" value="ECO:0007669"/>
    <property type="project" value="TreeGrafter"/>
</dbReference>
<dbReference type="Pfam" id="PF13516">
    <property type="entry name" value="LRR_6"/>
    <property type="match status" value="3"/>
</dbReference>
<dbReference type="GO" id="GO:0005634">
    <property type="term" value="C:nucleus"/>
    <property type="evidence" value="ECO:0007669"/>
    <property type="project" value="TreeGrafter"/>
</dbReference>
<sequence>MTDDSSSTLTVHEECLKGLKVLKDHGLLKIPGDEPSNEDDDDDDLTRRCHAWTSANPSLQFDQDGYLVLLDIGGKRLHRGFPAPMEVFAHFTRLHTINLAGTDLPLAQVMEILNRLVNQLEGVFVGGNGLRVQGGVKLGEWIPLAKRLRKLDVRYNDLEGDGMEALCCQQGGGLQENPSVQLLYAEGNQIGDKGAKAIASLLEQDSLSLQGLFLGANQIGPAGAKAFASALSQNKTLTKLYLEGNNIRLEGANAFSDALEAMNHSNGATGTGAIGSTLKHLFVDNNNIGKEGSKRLAKALNSDTAIGESLLE</sequence>
<dbReference type="PANTHER" id="PTHR24113">
    <property type="entry name" value="RAN GTPASE-ACTIVATING PROTEIN 1"/>
    <property type="match status" value="1"/>
</dbReference>
<gene>
    <name evidence="4" type="ORF">CYCCA115_LOCUS20572</name>
</gene>
<organism evidence="4 5">
    <name type="scientific">Cylindrotheca closterium</name>
    <dbReference type="NCBI Taxonomy" id="2856"/>
    <lineage>
        <taxon>Eukaryota</taxon>
        <taxon>Sar</taxon>
        <taxon>Stramenopiles</taxon>
        <taxon>Ochrophyta</taxon>
        <taxon>Bacillariophyta</taxon>
        <taxon>Bacillariophyceae</taxon>
        <taxon>Bacillariophycidae</taxon>
        <taxon>Bacillariales</taxon>
        <taxon>Bacillariaceae</taxon>
        <taxon>Cylindrotheca</taxon>
    </lineage>
</organism>
<dbReference type="AlphaFoldDB" id="A0AAD2G6D6"/>
<evidence type="ECO:0000256" key="3">
    <source>
        <dbReference type="ARBA" id="ARBA00022737"/>
    </source>
</evidence>
<dbReference type="InterPro" id="IPR027038">
    <property type="entry name" value="RanGap"/>
</dbReference>
<proteinExistence type="predicted"/>
<dbReference type="SUPFAM" id="SSF52047">
    <property type="entry name" value="RNI-like"/>
    <property type="match status" value="1"/>
</dbReference>
<dbReference type="InterPro" id="IPR001611">
    <property type="entry name" value="Leu-rich_rpt"/>
</dbReference>
<keyword evidence="3" id="KW-0677">Repeat</keyword>
<evidence type="ECO:0000256" key="2">
    <source>
        <dbReference type="ARBA" id="ARBA00022614"/>
    </source>
</evidence>
<evidence type="ECO:0000313" key="4">
    <source>
        <dbReference type="EMBL" id="CAJ1964317.1"/>
    </source>
</evidence>
<keyword evidence="2" id="KW-0433">Leucine-rich repeat</keyword>
<keyword evidence="5" id="KW-1185">Reference proteome</keyword>
<dbReference type="GO" id="GO:0006913">
    <property type="term" value="P:nucleocytoplasmic transport"/>
    <property type="evidence" value="ECO:0007669"/>
    <property type="project" value="TreeGrafter"/>
</dbReference>
<dbReference type="GO" id="GO:0031267">
    <property type="term" value="F:small GTPase binding"/>
    <property type="evidence" value="ECO:0007669"/>
    <property type="project" value="TreeGrafter"/>
</dbReference>
<dbReference type="SMART" id="SM00368">
    <property type="entry name" value="LRR_RI"/>
    <property type="match status" value="5"/>
</dbReference>
<accession>A0AAD2G6D6</accession>
<dbReference type="Gene3D" id="3.80.10.10">
    <property type="entry name" value="Ribonuclease Inhibitor"/>
    <property type="match status" value="1"/>
</dbReference>
<keyword evidence="1" id="KW-0343">GTPase activation</keyword>
<comment type="caution">
    <text evidence="4">The sequence shown here is derived from an EMBL/GenBank/DDBJ whole genome shotgun (WGS) entry which is preliminary data.</text>
</comment>
<protein>
    <recommendedName>
        <fullName evidence="6">RNI-like protein</fullName>
    </recommendedName>
</protein>
<dbReference type="EMBL" id="CAKOGP040002180">
    <property type="protein sequence ID" value="CAJ1964317.1"/>
    <property type="molecule type" value="Genomic_DNA"/>
</dbReference>
<evidence type="ECO:0000313" key="5">
    <source>
        <dbReference type="Proteomes" id="UP001295423"/>
    </source>
</evidence>
<dbReference type="GO" id="GO:0005096">
    <property type="term" value="F:GTPase activator activity"/>
    <property type="evidence" value="ECO:0007669"/>
    <property type="project" value="UniProtKB-KW"/>
</dbReference>
<name>A0AAD2G6D6_9STRA</name>
<dbReference type="GO" id="GO:0005829">
    <property type="term" value="C:cytosol"/>
    <property type="evidence" value="ECO:0007669"/>
    <property type="project" value="TreeGrafter"/>
</dbReference>
<dbReference type="InterPro" id="IPR032675">
    <property type="entry name" value="LRR_dom_sf"/>
</dbReference>